<sequence length="327" mass="37188">MGRGRVQLKRIENKINRQVTFSKRRSGLLKKAHEISVLCDAEVALIVFSTKGKLFEYSTDSWHFMGEDLDTLSLKELQSVEQQIDSALKHIRSRKNQLMYESIAELQKKHVEEEATHIEFSRNKQRQLINKLDFEVEATNQPPGRTTAAVQLLYIAPFPTKSCAQNYGFITDQIAQTLHQQSVARIRVRSPSLRGKPTSNSVDNDQKIEFLGNGMEDFGGENGYGNGNKVMAVVQVEVAIRPGKEKGPIIVEEAKQQRVSLLVLGQRKRSIMWRLMKRWAGKRKDGGAVEYCIQNSSCMTIAVRRKGKKLGGYLITTKRHKNFWLLA</sequence>
<organism evidence="8 9">
    <name type="scientific">Hevea brasiliensis</name>
    <name type="common">Para rubber tree</name>
    <name type="synonym">Siphonia brasiliensis</name>
    <dbReference type="NCBI Taxonomy" id="3981"/>
    <lineage>
        <taxon>Eukaryota</taxon>
        <taxon>Viridiplantae</taxon>
        <taxon>Streptophyta</taxon>
        <taxon>Embryophyta</taxon>
        <taxon>Tracheophyta</taxon>
        <taxon>Spermatophyta</taxon>
        <taxon>Magnoliopsida</taxon>
        <taxon>eudicotyledons</taxon>
        <taxon>Gunneridae</taxon>
        <taxon>Pentapetalae</taxon>
        <taxon>rosids</taxon>
        <taxon>fabids</taxon>
        <taxon>Malpighiales</taxon>
        <taxon>Euphorbiaceae</taxon>
        <taxon>Crotonoideae</taxon>
        <taxon>Micrandreae</taxon>
        <taxon>Hevea</taxon>
    </lineage>
</organism>
<dbReference type="Gene3D" id="3.40.1810.10">
    <property type="entry name" value="Transcription factor, MADS-box"/>
    <property type="match status" value="1"/>
</dbReference>
<evidence type="ECO:0000259" key="6">
    <source>
        <dbReference type="PROSITE" id="PS50066"/>
    </source>
</evidence>
<proteinExistence type="predicted"/>
<dbReference type="GO" id="GO:0003700">
    <property type="term" value="F:DNA-binding transcription factor activity"/>
    <property type="evidence" value="ECO:0007669"/>
    <property type="project" value="InterPro"/>
</dbReference>
<dbReference type="EMBL" id="JAAGAX010000006">
    <property type="protein sequence ID" value="KAF2312893.1"/>
    <property type="molecule type" value="Genomic_DNA"/>
</dbReference>
<dbReference type="InterPro" id="IPR002100">
    <property type="entry name" value="TF_MADSbox"/>
</dbReference>
<protein>
    <recommendedName>
        <fullName evidence="10">HbMADS-box protein</fullName>
    </recommendedName>
</protein>
<dbReference type="InterPro" id="IPR033896">
    <property type="entry name" value="MEF2-like_N"/>
</dbReference>
<dbReference type="GO" id="GO:0000977">
    <property type="term" value="F:RNA polymerase II transcription regulatory region sequence-specific DNA binding"/>
    <property type="evidence" value="ECO:0007669"/>
    <property type="project" value="InterPro"/>
</dbReference>
<keyword evidence="5" id="KW-0539">Nucleus</keyword>
<dbReference type="Pfam" id="PF01486">
    <property type="entry name" value="K-box"/>
    <property type="match status" value="1"/>
</dbReference>
<keyword evidence="3" id="KW-0238">DNA-binding</keyword>
<dbReference type="PRINTS" id="PR00404">
    <property type="entry name" value="MADSDOMAIN"/>
</dbReference>
<keyword evidence="2" id="KW-0805">Transcription regulation</keyword>
<dbReference type="PANTHER" id="PTHR47000">
    <property type="entry name" value="ADENINE NUCLEOTIDE ALPHA HYDROLASES-LIKE SUPERFAMILY PROTEIN"/>
    <property type="match status" value="1"/>
</dbReference>
<comment type="subcellular location">
    <subcellularLocation>
        <location evidence="1">Nucleus</location>
    </subcellularLocation>
</comment>
<dbReference type="PROSITE" id="PS51297">
    <property type="entry name" value="K_BOX"/>
    <property type="match status" value="1"/>
</dbReference>
<evidence type="ECO:0000256" key="1">
    <source>
        <dbReference type="ARBA" id="ARBA00004123"/>
    </source>
</evidence>
<gene>
    <name evidence="8" type="ORF">GH714_040951</name>
</gene>
<evidence type="ECO:0000256" key="5">
    <source>
        <dbReference type="ARBA" id="ARBA00023242"/>
    </source>
</evidence>
<comment type="caution">
    <text evidence="8">The sequence shown here is derived from an EMBL/GenBank/DDBJ whole genome shotgun (WGS) entry which is preliminary data.</text>
</comment>
<evidence type="ECO:0000256" key="3">
    <source>
        <dbReference type="ARBA" id="ARBA00023125"/>
    </source>
</evidence>
<dbReference type="AlphaFoldDB" id="A0A6A6MKK2"/>
<dbReference type="Pfam" id="PF00319">
    <property type="entry name" value="SRF-TF"/>
    <property type="match status" value="1"/>
</dbReference>
<accession>A0A6A6MKK2</accession>
<dbReference type="GO" id="GO:0046983">
    <property type="term" value="F:protein dimerization activity"/>
    <property type="evidence" value="ECO:0007669"/>
    <property type="project" value="InterPro"/>
</dbReference>
<keyword evidence="9" id="KW-1185">Reference proteome</keyword>
<dbReference type="Proteomes" id="UP000467840">
    <property type="component" value="Chromosome 14"/>
</dbReference>
<dbReference type="Gene3D" id="3.40.50.620">
    <property type="entry name" value="HUPs"/>
    <property type="match status" value="1"/>
</dbReference>
<dbReference type="SUPFAM" id="SSF55455">
    <property type="entry name" value="SRF-like"/>
    <property type="match status" value="1"/>
</dbReference>
<dbReference type="GO" id="GO:0005634">
    <property type="term" value="C:nucleus"/>
    <property type="evidence" value="ECO:0007669"/>
    <property type="project" value="UniProtKB-SubCell"/>
</dbReference>
<name>A0A6A6MKK2_HEVBR</name>
<reference evidence="8 9" key="1">
    <citation type="journal article" date="2020" name="Mol. Plant">
        <title>The Chromosome-Based Rubber Tree Genome Provides New Insights into Spurge Genome Evolution and Rubber Biosynthesis.</title>
        <authorList>
            <person name="Liu J."/>
            <person name="Shi C."/>
            <person name="Shi C.C."/>
            <person name="Li W."/>
            <person name="Zhang Q.J."/>
            <person name="Zhang Y."/>
            <person name="Li K."/>
            <person name="Lu H.F."/>
            <person name="Shi C."/>
            <person name="Zhu S.T."/>
            <person name="Xiao Z.Y."/>
            <person name="Nan H."/>
            <person name="Yue Y."/>
            <person name="Zhu X.G."/>
            <person name="Wu Y."/>
            <person name="Hong X.N."/>
            <person name="Fan G.Y."/>
            <person name="Tong Y."/>
            <person name="Zhang D."/>
            <person name="Mao C.L."/>
            <person name="Liu Y.L."/>
            <person name="Hao S.J."/>
            <person name="Liu W.Q."/>
            <person name="Lv M.Q."/>
            <person name="Zhang H.B."/>
            <person name="Liu Y."/>
            <person name="Hu-Tang G.R."/>
            <person name="Wang J.P."/>
            <person name="Wang J.H."/>
            <person name="Sun Y.H."/>
            <person name="Ni S.B."/>
            <person name="Chen W.B."/>
            <person name="Zhang X.C."/>
            <person name="Jiao Y.N."/>
            <person name="Eichler E.E."/>
            <person name="Li G.H."/>
            <person name="Liu X."/>
            <person name="Gao L.Z."/>
        </authorList>
    </citation>
    <scope>NUCLEOTIDE SEQUENCE [LARGE SCALE GENOMIC DNA]</scope>
    <source>
        <strain evidence="9">cv. GT1</strain>
        <tissue evidence="8">Leaf</tissue>
    </source>
</reference>
<evidence type="ECO:0000259" key="7">
    <source>
        <dbReference type="PROSITE" id="PS51297"/>
    </source>
</evidence>
<keyword evidence="4" id="KW-0804">Transcription</keyword>
<evidence type="ECO:0008006" key="10">
    <source>
        <dbReference type="Google" id="ProtNLM"/>
    </source>
</evidence>
<dbReference type="InterPro" id="IPR036879">
    <property type="entry name" value="TF_MADSbox_sf"/>
</dbReference>
<dbReference type="PANTHER" id="PTHR47000:SF3">
    <property type="entry name" value="ADENINE NUCLEOTIDE ALPHA HYDROLASES-LIKE SUPERFAMILY PROTEIN"/>
    <property type="match status" value="1"/>
</dbReference>
<dbReference type="SMART" id="SM00432">
    <property type="entry name" value="MADS"/>
    <property type="match status" value="1"/>
</dbReference>
<dbReference type="PROSITE" id="PS50066">
    <property type="entry name" value="MADS_BOX_2"/>
    <property type="match status" value="1"/>
</dbReference>
<evidence type="ECO:0000256" key="4">
    <source>
        <dbReference type="ARBA" id="ARBA00023163"/>
    </source>
</evidence>
<dbReference type="CDD" id="cd00293">
    <property type="entry name" value="USP-like"/>
    <property type="match status" value="1"/>
</dbReference>
<dbReference type="GO" id="GO:0045944">
    <property type="term" value="P:positive regulation of transcription by RNA polymerase II"/>
    <property type="evidence" value="ECO:0007669"/>
    <property type="project" value="InterPro"/>
</dbReference>
<feature type="domain" description="K-box" evidence="7">
    <location>
        <begin position="40"/>
        <end position="128"/>
    </location>
</feature>
<dbReference type="FunFam" id="3.40.1810.10:FF:000003">
    <property type="entry name" value="MADS-box transcription factor MADS-MC"/>
    <property type="match status" value="1"/>
</dbReference>
<feature type="domain" description="MADS-box" evidence="6">
    <location>
        <begin position="1"/>
        <end position="61"/>
    </location>
</feature>
<dbReference type="InterPro" id="IPR002487">
    <property type="entry name" value="TF_Kbox"/>
</dbReference>
<evidence type="ECO:0000313" key="8">
    <source>
        <dbReference type="EMBL" id="KAF2312893.1"/>
    </source>
</evidence>
<evidence type="ECO:0000256" key="2">
    <source>
        <dbReference type="ARBA" id="ARBA00023015"/>
    </source>
</evidence>
<dbReference type="InterPro" id="IPR014729">
    <property type="entry name" value="Rossmann-like_a/b/a_fold"/>
</dbReference>
<dbReference type="CDD" id="cd00265">
    <property type="entry name" value="MADS_MEF2_like"/>
    <property type="match status" value="1"/>
</dbReference>
<evidence type="ECO:0000313" key="9">
    <source>
        <dbReference type="Proteomes" id="UP000467840"/>
    </source>
</evidence>
<dbReference type="PROSITE" id="PS00350">
    <property type="entry name" value="MADS_BOX_1"/>
    <property type="match status" value="1"/>
</dbReference>